<name>A0AAN6XI13_9PEZI</name>
<reference evidence="2" key="2">
    <citation type="submission" date="2023-05" db="EMBL/GenBank/DDBJ databases">
        <authorList>
            <consortium name="Lawrence Berkeley National Laboratory"/>
            <person name="Steindorff A."/>
            <person name="Hensen N."/>
            <person name="Bonometti L."/>
            <person name="Westerberg I."/>
            <person name="Brannstrom I.O."/>
            <person name="Guillou S."/>
            <person name="Cros-Aarteil S."/>
            <person name="Calhoun S."/>
            <person name="Haridas S."/>
            <person name="Kuo A."/>
            <person name="Mondo S."/>
            <person name="Pangilinan J."/>
            <person name="Riley R."/>
            <person name="Labutti K."/>
            <person name="Andreopoulos B."/>
            <person name="Lipzen A."/>
            <person name="Chen C."/>
            <person name="Yanf M."/>
            <person name="Daum C."/>
            <person name="Ng V."/>
            <person name="Clum A."/>
            <person name="Ohm R."/>
            <person name="Martin F."/>
            <person name="Silar P."/>
            <person name="Natvig D."/>
            <person name="Lalanne C."/>
            <person name="Gautier V."/>
            <person name="Ament-Velasquez S.L."/>
            <person name="Kruys A."/>
            <person name="Hutchinson M.I."/>
            <person name="Powell A.J."/>
            <person name="Barry K."/>
            <person name="Miller A.N."/>
            <person name="Grigoriev I.V."/>
            <person name="Debuchy R."/>
            <person name="Gladieux P."/>
            <person name="Thoren M.H."/>
            <person name="Johannesson H."/>
        </authorList>
    </citation>
    <scope>NUCLEOTIDE SEQUENCE</scope>
    <source>
        <strain evidence="2">CBS 315.58</strain>
    </source>
</reference>
<sequence>MSGLELIGVVLGLYPILALLARNCRELRHSNPADLSTKVDVVFQISKRTIQGILESALPYQQVQRLFPSDGLENETIWQDPHIQQTLRSRLGEEKYKITVDYLERMRSLLMQLRIDLESLSHGADIHGTVGRAMTKVRTVRAGMERSPIRRKINEIKDLNAELRLMLEDRPFMVTHQQIQSQGGTLILNTSQTTGVQASELFELIRGRYTCACQRPHMIGVGCQCATCAEPLTDQLMSHSEWAFQLACHTSSEAPTEAPTTVLLEAVPDIDPDAAEIQDLCSLVEEVASQKTVRKVLIDAENNKMYMTARFNANGKKNPIMTIADLRQSGNGLAVRDRWELALRLCLAIVRLCETPWVNESWTWDVCVGQIPPNSNDMSDRAHDDVMKFPVIFREVYSAGYQTDSESIQTAVAPMQCAELLQDDEPVLTKLGLALIELALQKSMEDLRSELGSPESTAPQSVIDRCMAIKLLKTGKIQREASAAYADAVNVCIQRKFLDTDGNPSQLVSTHSTFLRRFNDTVLMPLFEVWKRY</sequence>
<dbReference type="PANTHER" id="PTHR35186:SF4">
    <property type="entry name" value="PRION-INHIBITION AND PROPAGATION HELO DOMAIN-CONTAINING PROTEIN"/>
    <property type="match status" value="1"/>
</dbReference>
<dbReference type="AlphaFoldDB" id="A0AAN6XI13"/>
<dbReference type="EMBL" id="MU863912">
    <property type="protein sequence ID" value="KAK4201004.1"/>
    <property type="molecule type" value="Genomic_DNA"/>
</dbReference>
<evidence type="ECO:0000313" key="3">
    <source>
        <dbReference type="Proteomes" id="UP001303160"/>
    </source>
</evidence>
<accession>A0AAN6XI13</accession>
<feature type="domain" description="DUF7580" evidence="1">
    <location>
        <begin position="238"/>
        <end position="496"/>
    </location>
</feature>
<protein>
    <recommendedName>
        <fullName evidence="1">DUF7580 domain-containing protein</fullName>
    </recommendedName>
</protein>
<reference evidence="2" key="1">
    <citation type="journal article" date="2023" name="Mol. Phylogenet. Evol.">
        <title>Genome-scale phylogeny and comparative genomics of the fungal order Sordariales.</title>
        <authorList>
            <person name="Hensen N."/>
            <person name="Bonometti L."/>
            <person name="Westerberg I."/>
            <person name="Brannstrom I.O."/>
            <person name="Guillou S."/>
            <person name="Cros-Aarteil S."/>
            <person name="Calhoun S."/>
            <person name="Haridas S."/>
            <person name="Kuo A."/>
            <person name="Mondo S."/>
            <person name="Pangilinan J."/>
            <person name="Riley R."/>
            <person name="LaButti K."/>
            <person name="Andreopoulos B."/>
            <person name="Lipzen A."/>
            <person name="Chen C."/>
            <person name="Yan M."/>
            <person name="Daum C."/>
            <person name="Ng V."/>
            <person name="Clum A."/>
            <person name="Steindorff A."/>
            <person name="Ohm R.A."/>
            <person name="Martin F."/>
            <person name="Silar P."/>
            <person name="Natvig D.O."/>
            <person name="Lalanne C."/>
            <person name="Gautier V."/>
            <person name="Ament-Velasquez S.L."/>
            <person name="Kruys A."/>
            <person name="Hutchinson M.I."/>
            <person name="Powell A.J."/>
            <person name="Barry K."/>
            <person name="Miller A.N."/>
            <person name="Grigoriev I.V."/>
            <person name="Debuchy R."/>
            <person name="Gladieux P."/>
            <person name="Hiltunen Thoren M."/>
            <person name="Johannesson H."/>
        </authorList>
    </citation>
    <scope>NUCLEOTIDE SEQUENCE</scope>
    <source>
        <strain evidence="2">CBS 315.58</strain>
    </source>
</reference>
<dbReference type="InterPro" id="IPR056002">
    <property type="entry name" value="DUF7580"/>
</dbReference>
<proteinExistence type="predicted"/>
<comment type="caution">
    <text evidence="2">The sequence shown here is derived from an EMBL/GenBank/DDBJ whole genome shotgun (WGS) entry which is preliminary data.</text>
</comment>
<evidence type="ECO:0000259" key="1">
    <source>
        <dbReference type="Pfam" id="PF24476"/>
    </source>
</evidence>
<dbReference type="PANTHER" id="PTHR35186">
    <property type="entry name" value="ANK_REP_REGION DOMAIN-CONTAINING PROTEIN"/>
    <property type="match status" value="1"/>
</dbReference>
<gene>
    <name evidence="2" type="ORF">QBC40DRAFT_296073</name>
</gene>
<dbReference type="Proteomes" id="UP001303160">
    <property type="component" value="Unassembled WGS sequence"/>
</dbReference>
<organism evidence="2 3">
    <name type="scientific">Triangularia verruculosa</name>
    <dbReference type="NCBI Taxonomy" id="2587418"/>
    <lineage>
        <taxon>Eukaryota</taxon>
        <taxon>Fungi</taxon>
        <taxon>Dikarya</taxon>
        <taxon>Ascomycota</taxon>
        <taxon>Pezizomycotina</taxon>
        <taxon>Sordariomycetes</taxon>
        <taxon>Sordariomycetidae</taxon>
        <taxon>Sordariales</taxon>
        <taxon>Podosporaceae</taxon>
        <taxon>Triangularia</taxon>
    </lineage>
</organism>
<evidence type="ECO:0000313" key="2">
    <source>
        <dbReference type="EMBL" id="KAK4201004.1"/>
    </source>
</evidence>
<dbReference type="Pfam" id="PF24476">
    <property type="entry name" value="DUF7580"/>
    <property type="match status" value="1"/>
</dbReference>
<keyword evidence="3" id="KW-1185">Reference proteome</keyword>